<feature type="region of interest" description="Disordered" evidence="1">
    <location>
        <begin position="53"/>
        <end position="92"/>
    </location>
</feature>
<dbReference type="AlphaFoldDB" id="A0A371FKB8"/>
<gene>
    <name evidence="2" type="ORF">CR513_40932</name>
</gene>
<name>A0A371FKB8_MUCPR</name>
<reference evidence="2" key="1">
    <citation type="submission" date="2018-05" db="EMBL/GenBank/DDBJ databases">
        <title>Draft genome of Mucuna pruriens seed.</title>
        <authorList>
            <person name="Nnadi N.E."/>
            <person name="Vos R."/>
            <person name="Hasami M.H."/>
            <person name="Devisetty U.K."/>
            <person name="Aguiy J.C."/>
        </authorList>
    </citation>
    <scope>NUCLEOTIDE SEQUENCE [LARGE SCALE GENOMIC DNA]</scope>
    <source>
        <strain evidence="2">JCA_2017</strain>
    </source>
</reference>
<proteinExistence type="predicted"/>
<dbReference type="EMBL" id="QJKJ01008764">
    <property type="protein sequence ID" value="RDX78734.1"/>
    <property type="molecule type" value="Genomic_DNA"/>
</dbReference>
<feature type="non-terminal residue" evidence="2">
    <location>
        <position position="1"/>
    </location>
</feature>
<evidence type="ECO:0000256" key="1">
    <source>
        <dbReference type="SAM" id="MobiDB-lite"/>
    </source>
</evidence>
<accession>A0A371FKB8</accession>
<protein>
    <submittedName>
        <fullName evidence="2">Uncharacterized protein</fullName>
    </submittedName>
</protein>
<dbReference type="Proteomes" id="UP000257109">
    <property type="component" value="Unassembled WGS sequence"/>
</dbReference>
<organism evidence="2 3">
    <name type="scientific">Mucuna pruriens</name>
    <name type="common">Velvet bean</name>
    <name type="synonym">Dolichos pruriens</name>
    <dbReference type="NCBI Taxonomy" id="157652"/>
    <lineage>
        <taxon>Eukaryota</taxon>
        <taxon>Viridiplantae</taxon>
        <taxon>Streptophyta</taxon>
        <taxon>Embryophyta</taxon>
        <taxon>Tracheophyta</taxon>
        <taxon>Spermatophyta</taxon>
        <taxon>Magnoliopsida</taxon>
        <taxon>eudicotyledons</taxon>
        <taxon>Gunneridae</taxon>
        <taxon>Pentapetalae</taxon>
        <taxon>rosids</taxon>
        <taxon>fabids</taxon>
        <taxon>Fabales</taxon>
        <taxon>Fabaceae</taxon>
        <taxon>Papilionoideae</taxon>
        <taxon>50 kb inversion clade</taxon>
        <taxon>NPAAA clade</taxon>
        <taxon>indigoferoid/millettioid clade</taxon>
        <taxon>Phaseoleae</taxon>
        <taxon>Mucuna</taxon>
    </lineage>
</organism>
<evidence type="ECO:0000313" key="3">
    <source>
        <dbReference type="Proteomes" id="UP000257109"/>
    </source>
</evidence>
<keyword evidence="3" id="KW-1185">Reference proteome</keyword>
<sequence>MVNEIGAMDNLRLENQLTELTTLVRHLVVGQHQPTMAARYGKQPCQSWPFDNQQFGKQPFWPRPSQGPYAAQRFRPSPNALQGLTGYRQLAP</sequence>
<comment type="caution">
    <text evidence="2">The sequence shown here is derived from an EMBL/GenBank/DDBJ whole genome shotgun (WGS) entry which is preliminary data.</text>
</comment>
<evidence type="ECO:0000313" key="2">
    <source>
        <dbReference type="EMBL" id="RDX78734.1"/>
    </source>
</evidence>